<reference evidence="1" key="1">
    <citation type="journal article" date="2014" name="Int. J. Syst. Evol. Microbiol.">
        <title>Complete genome sequence of Corynebacterium casei LMG S-19264T (=DSM 44701T), isolated from a smear-ripened cheese.</title>
        <authorList>
            <consortium name="US DOE Joint Genome Institute (JGI-PGF)"/>
            <person name="Walter F."/>
            <person name="Albersmeier A."/>
            <person name="Kalinowski J."/>
            <person name="Ruckert C."/>
        </authorList>
    </citation>
    <scope>NUCLEOTIDE SEQUENCE</scope>
    <source>
        <strain evidence="1">CGMCC 1.15095</strain>
    </source>
</reference>
<keyword evidence="2" id="KW-1185">Reference proteome</keyword>
<reference evidence="1" key="2">
    <citation type="submission" date="2020-09" db="EMBL/GenBank/DDBJ databases">
        <authorList>
            <person name="Sun Q."/>
            <person name="Zhou Y."/>
        </authorList>
    </citation>
    <scope>NUCLEOTIDE SEQUENCE</scope>
    <source>
        <strain evidence="1">CGMCC 1.15095</strain>
    </source>
</reference>
<dbReference type="AlphaFoldDB" id="A0A916X788"/>
<sequence>MKLVHLPSGAIFATLKIIPSHGDGVRAVMSVKSPMQGFAEERDFGSVEEAQREGIAWARQRNAEVVLIEGGTHS</sequence>
<dbReference type="RefSeq" id="WP_188773118.1">
    <property type="nucleotide sequence ID" value="NZ_BMHK01000051.1"/>
</dbReference>
<dbReference type="Proteomes" id="UP000608154">
    <property type="component" value="Unassembled WGS sequence"/>
</dbReference>
<dbReference type="EMBL" id="BMHK01000051">
    <property type="protein sequence ID" value="GGC15372.1"/>
    <property type="molecule type" value="Genomic_DNA"/>
</dbReference>
<name>A0A916X788_9SPHN</name>
<gene>
    <name evidence="1" type="ORF">GCM10011494_37780</name>
</gene>
<accession>A0A916X788</accession>
<organism evidence="1 2">
    <name type="scientific">Novosphingobium endophyticum</name>
    <dbReference type="NCBI Taxonomy" id="1955250"/>
    <lineage>
        <taxon>Bacteria</taxon>
        <taxon>Pseudomonadati</taxon>
        <taxon>Pseudomonadota</taxon>
        <taxon>Alphaproteobacteria</taxon>
        <taxon>Sphingomonadales</taxon>
        <taxon>Sphingomonadaceae</taxon>
        <taxon>Novosphingobium</taxon>
    </lineage>
</organism>
<comment type="caution">
    <text evidence="1">The sequence shown here is derived from an EMBL/GenBank/DDBJ whole genome shotgun (WGS) entry which is preliminary data.</text>
</comment>
<protein>
    <submittedName>
        <fullName evidence="1">Uncharacterized protein</fullName>
    </submittedName>
</protein>
<evidence type="ECO:0000313" key="1">
    <source>
        <dbReference type="EMBL" id="GGC15372.1"/>
    </source>
</evidence>
<evidence type="ECO:0000313" key="2">
    <source>
        <dbReference type="Proteomes" id="UP000608154"/>
    </source>
</evidence>
<proteinExistence type="predicted"/>